<dbReference type="PANTHER" id="PTHR35332:SF2">
    <property type="entry name" value="REGULATION OF ENOLASE PROTEIN 1"/>
    <property type="match status" value="1"/>
</dbReference>
<dbReference type="Proteomes" id="UP000635726">
    <property type="component" value="Unassembled WGS sequence"/>
</dbReference>
<gene>
    <name evidence="1" type="ORF">GCM10008939_34170</name>
</gene>
<dbReference type="InterPro" id="IPR015987">
    <property type="entry name" value="UCP022704"/>
</dbReference>
<dbReference type="PANTHER" id="PTHR35332">
    <property type="entry name" value="REGULATION OF ENOLASE PROTEIN 1"/>
    <property type="match status" value="1"/>
</dbReference>
<dbReference type="EMBL" id="BMOE01000017">
    <property type="protein sequence ID" value="GGJ87289.1"/>
    <property type="molecule type" value="Genomic_DNA"/>
</dbReference>
<dbReference type="AlphaFoldDB" id="A0A917PQF9"/>
<evidence type="ECO:0000313" key="1">
    <source>
        <dbReference type="EMBL" id="GGJ87289.1"/>
    </source>
</evidence>
<reference evidence="1" key="2">
    <citation type="submission" date="2020-09" db="EMBL/GenBank/DDBJ databases">
        <authorList>
            <person name="Sun Q."/>
            <person name="Ohkuma M."/>
        </authorList>
    </citation>
    <scope>NUCLEOTIDE SEQUENCE</scope>
    <source>
        <strain evidence="1">JCM 14371</strain>
    </source>
</reference>
<evidence type="ECO:0008006" key="3">
    <source>
        <dbReference type="Google" id="ProtNLM"/>
    </source>
</evidence>
<name>A0A917PQF9_9DEIO</name>
<comment type="caution">
    <text evidence="1">The sequence shown here is derived from an EMBL/GenBank/DDBJ whole genome shotgun (WGS) entry which is preliminary data.</text>
</comment>
<accession>A0A917PQF9</accession>
<keyword evidence="2" id="KW-1185">Reference proteome</keyword>
<dbReference type="InterPro" id="IPR013320">
    <property type="entry name" value="ConA-like_dom_sf"/>
</dbReference>
<dbReference type="PIRSF" id="PIRSF022704">
    <property type="entry name" value="UCP022704"/>
    <property type="match status" value="1"/>
</dbReference>
<dbReference type="Pfam" id="PF07081">
    <property type="entry name" value="DUF1349"/>
    <property type="match status" value="1"/>
</dbReference>
<dbReference type="Gene3D" id="2.60.120.200">
    <property type="match status" value="1"/>
</dbReference>
<evidence type="ECO:0000313" key="2">
    <source>
        <dbReference type="Proteomes" id="UP000635726"/>
    </source>
</evidence>
<dbReference type="SUPFAM" id="SSF49899">
    <property type="entry name" value="Concanavalin A-like lectins/glucanases"/>
    <property type="match status" value="1"/>
</dbReference>
<reference evidence="1" key="1">
    <citation type="journal article" date="2014" name="Int. J. Syst. Evol. Microbiol.">
        <title>Complete genome sequence of Corynebacterium casei LMG S-19264T (=DSM 44701T), isolated from a smear-ripened cheese.</title>
        <authorList>
            <consortium name="US DOE Joint Genome Institute (JGI-PGF)"/>
            <person name="Walter F."/>
            <person name="Albersmeier A."/>
            <person name="Kalinowski J."/>
            <person name="Ruckert C."/>
        </authorList>
    </citation>
    <scope>NUCLEOTIDE SEQUENCE</scope>
    <source>
        <strain evidence="1">JCM 14371</strain>
    </source>
</reference>
<sequence>MASWTELEWLNAPRWQVDGETLVVTTDAHTDFWRETHYGFVRDSGHFLHAAVQGEFTAQVRVQGSYRSLYDQAGLMVRADEAHWVKTGVEFVGHQQLSAVVTRPYSDWNVRPVGSPAWVELRMTRRGNALSVQTRLPGEDWQLLRLTFWPPDLSVSVGIYACSPGDAGFEVRFSDFSVQGPADGPLY</sequence>
<proteinExistence type="predicted"/>
<protein>
    <recommendedName>
        <fullName evidence="3">DUF1349 domain-containing protein</fullName>
    </recommendedName>
</protein>
<dbReference type="RefSeq" id="WP_188964515.1">
    <property type="nucleotide sequence ID" value="NZ_BMOE01000017.1"/>
</dbReference>
<organism evidence="1 2">
    <name type="scientific">Deinococcus aquiradiocola</name>
    <dbReference type="NCBI Taxonomy" id="393059"/>
    <lineage>
        <taxon>Bacteria</taxon>
        <taxon>Thermotogati</taxon>
        <taxon>Deinococcota</taxon>
        <taxon>Deinococci</taxon>
        <taxon>Deinococcales</taxon>
        <taxon>Deinococcaceae</taxon>
        <taxon>Deinococcus</taxon>
    </lineage>
</organism>
<dbReference type="InterPro" id="IPR009784">
    <property type="entry name" value="DUF1349"/>
</dbReference>